<dbReference type="AlphaFoldDB" id="A0A562K4B5"/>
<dbReference type="Gene3D" id="1.10.10.2520">
    <property type="entry name" value="Cell wall hydrolase SleB, domain 1"/>
    <property type="match status" value="1"/>
</dbReference>
<feature type="region of interest" description="Disordered" evidence="1">
    <location>
        <begin position="283"/>
        <end position="308"/>
    </location>
</feature>
<dbReference type="InterPro" id="IPR011105">
    <property type="entry name" value="Cell_wall_hydrolase_SleB"/>
</dbReference>
<proteinExistence type="predicted"/>
<gene>
    <name evidence="3" type="ORF">IQ35_03562</name>
</gene>
<protein>
    <submittedName>
        <fullName evidence="3">Cell wall hydrolase</fullName>
    </submittedName>
</protein>
<keyword evidence="3" id="KW-0378">Hydrolase</keyword>
<keyword evidence="4" id="KW-1185">Reference proteome</keyword>
<evidence type="ECO:0000313" key="4">
    <source>
        <dbReference type="Proteomes" id="UP000316624"/>
    </source>
</evidence>
<dbReference type="Pfam" id="PF07486">
    <property type="entry name" value="Hydrolase_2"/>
    <property type="match status" value="1"/>
</dbReference>
<accession>A0A562K4B5</accession>
<evidence type="ECO:0000313" key="3">
    <source>
        <dbReference type="EMBL" id="TWH90279.1"/>
    </source>
</evidence>
<organism evidence="3 4">
    <name type="scientific">Sphingobium wenxiniae (strain DSM 21828 / CGMCC 1.7748 / JZ-1)</name>
    <dbReference type="NCBI Taxonomy" id="595605"/>
    <lineage>
        <taxon>Bacteria</taxon>
        <taxon>Pseudomonadati</taxon>
        <taxon>Pseudomonadota</taxon>
        <taxon>Alphaproteobacteria</taxon>
        <taxon>Sphingomonadales</taxon>
        <taxon>Sphingomonadaceae</taxon>
        <taxon>Sphingobium</taxon>
    </lineage>
</organism>
<dbReference type="EMBL" id="VLKK01000022">
    <property type="protein sequence ID" value="TWH90279.1"/>
    <property type="molecule type" value="Genomic_DNA"/>
</dbReference>
<feature type="domain" description="Cell wall hydrolase SleB" evidence="2">
    <location>
        <begin position="67"/>
        <end position="185"/>
    </location>
</feature>
<dbReference type="GO" id="GO:0016787">
    <property type="term" value="F:hydrolase activity"/>
    <property type="evidence" value="ECO:0007669"/>
    <property type="project" value="UniProtKB-KW"/>
</dbReference>
<comment type="caution">
    <text evidence="3">The sequence shown here is derived from an EMBL/GenBank/DDBJ whole genome shotgun (WGS) entry which is preliminary data.</text>
</comment>
<evidence type="ECO:0000259" key="2">
    <source>
        <dbReference type="Pfam" id="PF07486"/>
    </source>
</evidence>
<sequence length="308" mass="32191">MDPLTIAAICTLVLKNEAATTAVPPGTNCAQIERDQRANAAKANVRVDDESDREAIGRVAYAEAANQGDRGIAAVVYTIINRVGSGRFGNSVNAVLNAPKQFEPVSRYGGDWRRLPPAPPAARARVDAIVGLALRGELADETGGALYFQNPRIVAARERAGLVSRGLTNFGGQTPSAVIGDHSFYTGPRYANVRTRGPGGAIVTAGNDQSDFIDGGGAIFVGGQAEAFDPASTIREGQDEPADARAIDLTRQIEPALKGRASERPDDAASELASLRAPILAEQRADNAPDDAGGMFVLRSGKTSSAPQ</sequence>
<name>A0A562K4B5_SPHWJ</name>
<dbReference type="InterPro" id="IPR042047">
    <property type="entry name" value="SleB_dom1"/>
</dbReference>
<reference evidence="3 4" key="1">
    <citation type="journal article" date="2015" name="Stand. Genomic Sci.">
        <title>Genomic Encyclopedia of Bacterial and Archaeal Type Strains, Phase III: the genomes of soil and plant-associated and newly described type strains.</title>
        <authorList>
            <person name="Whitman W.B."/>
            <person name="Woyke T."/>
            <person name="Klenk H.P."/>
            <person name="Zhou Y."/>
            <person name="Lilburn T.G."/>
            <person name="Beck B.J."/>
            <person name="De Vos P."/>
            <person name="Vandamme P."/>
            <person name="Eisen J.A."/>
            <person name="Garrity G."/>
            <person name="Hugenholtz P."/>
            <person name="Kyrpides N.C."/>
        </authorList>
    </citation>
    <scope>NUCLEOTIDE SEQUENCE [LARGE SCALE GENOMIC DNA]</scope>
    <source>
        <strain evidence="3 4">CGMCC 1.7748</strain>
    </source>
</reference>
<evidence type="ECO:0000256" key="1">
    <source>
        <dbReference type="SAM" id="MobiDB-lite"/>
    </source>
</evidence>
<dbReference type="RefSeq" id="WP_145075396.1">
    <property type="nucleotide sequence ID" value="NZ_JACIIY010000024.1"/>
</dbReference>
<dbReference type="Proteomes" id="UP000316624">
    <property type="component" value="Unassembled WGS sequence"/>
</dbReference>